<feature type="non-terminal residue" evidence="1">
    <location>
        <position position="69"/>
    </location>
</feature>
<protein>
    <submittedName>
        <fullName evidence="1">Uncharacterized protein</fullName>
    </submittedName>
</protein>
<keyword evidence="2" id="KW-1185">Reference proteome</keyword>
<accession>A0AAN4ZTX6</accession>
<dbReference type="Proteomes" id="UP001328107">
    <property type="component" value="Unassembled WGS sequence"/>
</dbReference>
<dbReference type="AlphaFoldDB" id="A0AAN4ZTX6"/>
<sequence>KISKSESVESDESGFLLRCDCGHESFSYHHTYQCEISNFTVVRGGGVPIQKCTSVVDTNLPNTPQCVLC</sequence>
<comment type="caution">
    <text evidence="1">The sequence shown here is derived from an EMBL/GenBank/DDBJ whole genome shotgun (WGS) entry which is preliminary data.</text>
</comment>
<name>A0AAN4ZTX6_9BILA</name>
<proteinExistence type="predicted"/>
<evidence type="ECO:0000313" key="2">
    <source>
        <dbReference type="Proteomes" id="UP001328107"/>
    </source>
</evidence>
<gene>
    <name evidence="1" type="ORF">PMAYCL1PPCAC_13990</name>
</gene>
<evidence type="ECO:0000313" key="1">
    <source>
        <dbReference type="EMBL" id="GMR43795.1"/>
    </source>
</evidence>
<dbReference type="EMBL" id="BTRK01000003">
    <property type="protein sequence ID" value="GMR43795.1"/>
    <property type="molecule type" value="Genomic_DNA"/>
</dbReference>
<feature type="non-terminal residue" evidence="1">
    <location>
        <position position="1"/>
    </location>
</feature>
<reference evidence="2" key="1">
    <citation type="submission" date="2022-10" db="EMBL/GenBank/DDBJ databases">
        <title>Genome assembly of Pristionchus species.</title>
        <authorList>
            <person name="Yoshida K."/>
            <person name="Sommer R.J."/>
        </authorList>
    </citation>
    <scope>NUCLEOTIDE SEQUENCE [LARGE SCALE GENOMIC DNA]</scope>
    <source>
        <strain evidence="2">RS5460</strain>
    </source>
</reference>
<organism evidence="1 2">
    <name type="scientific">Pristionchus mayeri</name>
    <dbReference type="NCBI Taxonomy" id="1317129"/>
    <lineage>
        <taxon>Eukaryota</taxon>
        <taxon>Metazoa</taxon>
        <taxon>Ecdysozoa</taxon>
        <taxon>Nematoda</taxon>
        <taxon>Chromadorea</taxon>
        <taxon>Rhabditida</taxon>
        <taxon>Rhabditina</taxon>
        <taxon>Diplogasteromorpha</taxon>
        <taxon>Diplogasteroidea</taxon>
        <taxon>Neodiplogasteridae</taxon>
        <taxon>Pristionchus</taxon>
    </lineage>
</organism>